<dbReference type="NCBIfam" id="TIGR00682">
    <property type="entry name" value="lpxK"/>
    <property type="match status" value="1"/>
</dbReference>
<dbReference type="RefSeq" id="WP_091831894.1">
    <property type="nucleotide sequence ID" value="NZ_FOAN01000002.1"/>
</dbReference>
<organism evidence="14 15">
    <name type="scientific">Bosea lupini</name>
    <dbReference type="NCBI Taxonomy" id="1036779"/>
    <lineage>
        <taxon>Bacteria</taxon>
        <taxon>Pseudomonadati</taxon>
        <taxon>Pseudomonadota</taxon>
        <taxon>Alphaproteobacteria</taxon>
        <taxon>Hyphomicrobiales</taxon>
        <taxon>Boseaceae</taxon>
        <taxon>Bosea</taxon>
    </lineage>
</organism>
<sequence>MRAPGFWWHAPPSALARLLQPLGMLYGAVTLKRMRRPGIEAGLPVICVGNFVAGGAGKTPTTLALASRLARMGETPFALTRGYGGRLPGPLRVDAARHGAVDVGDEPLLLAAQLPTIVARERPAGATLAREAGASVVLMDDGLQNPALHKDLRLAVVDGAAGVGNGLCLPAGPLRAPLAGQLGQVDALVVIGEGAAGEHVAAQALTVGKRVLRAKLVPPVDIQAELAGLSVLAASGIGRPEKFAATLRAAGARLAGERAYGDHHAYSDADVAALIGDAKAKACRIAVTEKDMVKLAPLWPAAERSLLLCVPVTLAFEDDAALDALLRHTVVKARSAAAGASHAQ</sequence>
<feature type="binding site" evidence="13">
    <location>
        <begin position="52"/>
        <end position="59"/>
    </location>
    <ligand>
        <name>ATP</name>
        <dbReference type="ChEBI" id="CHEBI:30616"/>
    </ligand>
</feature>
<dbReference type="STRING" id="1036779.SAMN04515666_102672"/>
<evidence type="ECO:0000313" key="15">
    <source>
        <dbReference type="Proteomes" id="UP000199664"/>
    </source>
</evidence>
<reference evidence="15" key="1">
    <citation type="submission" date="2016-10" db="EMBL/GenBank/DDBJ databases">
        <authorList>
            <person name="Varghese N."/>
            <person name="Submissions S."/>
        </authorList>
    </citation>
    <scope>NUCLEOTIDE SEQUENCE [LARGE SCALE GENOMIC DNA]</scope>
    <source>
        <strain evidence="15">LMG 26383,CCUG 61248,R- 45681</strain>
    </source>
</reference>
<keyword evidence="9 13" id="KW-0418">Kinase</keyword>
<accession>A0A1H7LYT9</accession>
<dbReference type="Pfam" id="PF02606">
    <property type="entry name" value="LpxK"/>
    <property type="match status" value="1"/>
</dbReference>
<keyword evidence="15" id="KW-1185">Reference proteome</keyword>
<evidence type="ECO:0000256" key="7">
    <source>
        <dbReference type="ARBA" id="ARBA00022679"/>
    </source>
</evidence>
<evidence type="ECO:0000256" key="1">
    <source>
        <dbReference type="ARBA" id="ARBA00002274"/>
    </source>
</evidence>
<keyword evidence="7 13" id="KW-0808">Transferase</keyword>
<dbReference type="AlphaFoldDB" id="A0A1H7LYT9"/>
<keyword evidence="8 13" id="KW-0547">Nucleotide-binding</keyword>
<dbReference type="PANTHER" id="PTHR42724">
    <property type="entry name" value="TETRAACYLDISACCHARIDE 4'-KINASE"/>
    <property type="match status" value="1"/>
</dbReference>
<name>A0A1H7LYT9_9HYPH</name>
<evidence type="ECO:0000256" key="11">
    <source>
        <dbReference type="ARBA" id="ARBA00023098"/>
    </source>
</evidence>
<proteinExistence type="inferred from homology"/>
<dbReference type="GO" id="GO:0005524">
    <property type="term" value="F:ATP binding"/>
    <property type="evidence" value="ECO:0007669"/>
    <property type="project" value="UniProtKB-UniRule"/>
</dbReference>
<evidence type="ECO:0000256" key="4">
    <source>
        <dbReference type="ARBA" id="ARBA00016436"/>
    </source>
</evidence>
<dbReference type="PANTHER" id="PTHR42724:SF1">
    <property type="entry name" value="TETRAACYLDISACCHARIDE 4'-KINASE, MITOCHONDRIAL-RELATED"/>
    <property type="match status" value="1"/>
</dbReference>
<dbReference type="GO" id="GO:0009245">
    <property type="term" value="P:lipid A biosynthetic process"/>
    <property type="evidence" value="ECO:0007669"/>
    <property type="project" value="UniProtKB-UniRule"/>
</dbReference>
<dbReference type="InterPro" id="IPR003758">
    <property type="entry name" value="LpxK"/>
</dbReference>
<dbReference type="GO" id="GO:0005886">
    <property type="term" value="C:plasma membrane"/>
    <property type="evidence" value="ECO:0007669"/>
    <property type="project" value="TreeGrafter"/>
</dbReference>
<evidence type="ECO:0000313" key="14">
    <source>
        <dbReference type="EMBL" id="SEL04170.1"/>
    </source>
</evidence>
<keyword evidence="11 13" id="KW-0443">Lipid metabolism</keyword>
<evidence type="ECO:0000256" key="6">
    <source>
        <dbReference type="ARBA" id="ARBA00022556"/>
    </source>
</evidence>
<dbReference type="InterPro" id="IPR027417">
    <property type="entry name" value="P-loop_NTPase"/>
</dbReference>
<dbReference type="OrthoDB" id="9766423at2"/>
<dbReference type="EC" id="2.7.1.130" evidence="3 13"/>
<dbReference type="Proteomes" id="UP000199664">
    <property type="component" value="Unassembled WGS sequence"/>
</dbReference>
<evidence type="ECO:0000256" key="9">
    <source>
        <dbReference type="ARBA" id="ARBA00022777"/>
    </source>
</evidence>
<dbReference type="SUPFAM" id="SSF52540">
    <property type="entry name" value="P-loop containing nucleoside triphosphate hydrolases"/>
    <property type="match status" value="1"/>
</dbReference>
<evidence type="ECO:0000256" key="3">
    <source>
        <dbReference type="ARBA" id="ARBA00012071"/>
    </source>
</evidence>
<dbReference type="EMBL" id="FOAN01000002">
    <property type="protein sequence ID" value="SEL04170.1"/>
    <property type="molecule type" value="Genomic_DNA"/>
</dbReference>
<evidence type="ECO:0000256" key="12">
    <source>
        <dbReference type="ARBA" id="ARBA00029757"/>
    </source>
</evidence>
<keyword evidence="5 13" id="KW-0444">Lipid biosynthesis</keyword>
<dbReference type="HAMAP" id="MF_00409">
    <property type="entry name" value="LpxK"/>
    <property type="match status" value="1"/>
</dbReference>
<comment type="pathway">
    <text evidence="2 13">Glycolipid biosynthesis; lipid IV(A) biosynthesis; lipid IV(A) from (3R)-3-hydroxytetradecanoyl-[acyl-carrier-protein] and UDP-N-acetyl-alpha-D-glucosamine: step 6/6.</text>
</comment>
<comment type="similarity">
    <text evidence="13">Belongs to the LpxK family.</text>
</comment>
<comment type="catalytic activity">
    <reaction evidence="13">
        <text>a lipid A disaccharide + ATP = a lipid IVA + ADP + H(+)</text>
        <dbReference type="Rhea" id="RHEA:67840"/>
        <dbReference type="ChEBI" id="CHEBI:15378"/>
        <dbReference type="ChEBI" id="CHEBI:30616"/>
        <dbReference type="ChEBI" id="CHEBI:176343"/>
        <dbReference type="ChEBI" id="CHEBI:176425"/>
        <dbReference type="ChEBI" id="CHEBI:456216"/>
        <dbReference type="EC" id="2.7.1.130"/>
    </reaction>
</comment>
<gene>
    <name evidence="13" type="primary">lpxK</name>
    <name evidence="14" type="ORF">SAMN04515666_102672</name>
</gene>
<evidence type="ECO:0000256" key="5">
    <source>
        <dbReference type="ARBA" id="ARBA00022516"/>
    </source>
</evidence>
<protein>
    <recommendedName>
        <fullName evidence="4 13">Tetraacyldisaccharide 4'-kinase</fullName>
        <ecNumber evidence="3 13">2.7.1.130</ecNumber>
    </recommendedName>
    <alternativeName>
        <fullName evidence="12 13">Lipid A 4'-kinase</fullName>
    </alternativeName>
</protein>
<evidence type="ECO:0000256" key="2">
    <source>
        <dbReference type="ARBA" id="ARBA00004870"/>
    </source>
</evidence>
<keyword evidence="6 13" id="KW-0441">Lipid A biosynthesis</keyword>
<dbReference type="GO" id="GO:0009029">
    <property type="term" value="F:lipid-A 4'-kinase activity"/>
    <property type="evidence" value="ECO:0007669"/>
    <property type="project" value="UniProtKB-UniRule"/>
</dbReference>
<dbReference type="UniPathway" id="UPA00359">
    <property type="reaction ID" value="UER00482"/>
</dbReference>
<evidence type="ECO:0000256" key="8">
    <source>
        <dbReference type="ARBA" id="ARBA00022741"/>
    </source>
</evidence>
<keyword evidence="10 13" id="KW-0067">ATP-binding</keyword>
<evidence type="ECO:0000256" key="13">
    <source>
        <dbReference type="HAMAP-Rule" id="MF_00409"/>
    </source>
</evidence>
<comment type="function">
    <text evidence="1 13">Transfers the gamma-phosphate of ATP to the 4'-position of a tetraacyldisaccharide 1-phosphate intermediate (termed DS-1-P) to form tetraacyldisaccharide 1,4'-bis-phosphate (lipid IVA).</text>
</comment>
<evidence type="ECO:0000256" key="10">
    <source>
        <dbReference type="ARBA" id="ARBA00022840"/>
    </source>
</evidence>
<dbReference type="GO" id="GO:0009244">
    <property type="term" value="P:lipopolysaccharide core region biosynthetic process"/>
    <property type="evidence" value="ECO:0007669"/>
    <property type="project" value="TreeGrafter"/>
</dbReference>